<proteinExistence type="predicted"/>
<dbReference type="Proteomes" id="UP001432027">
    <property type="component" value="Unassembled WGS sequence"/>
</dbReference>
<name>A0AAV5SYT3_9BILA</name>
<comment type="caution">
    <text evidence="1">The sequence shown here is derived from an EMBL/GenBank/DDBJ whole genome shotgun (WGS) entry which is preliminary data.</text>
</comment>
<sequence>WADPRHSWAADPRHSWADPRHSWADPLHSWADPSHSWADPRHSFSSKGAAGGIEYISAHGELLEYLFFGAAEDQSSQKVWSAHPYHRRKSHADQTTSSCLAVIHSRLLEDQAPTILTGPVSSPVSPPRTRLFHIRSMEWIPFTARERGHA</sequence>
<evidence type="ECO:0000313" key="1">
    <source>
        <dbReference type="EMBL" id="GMS87512.1"/>
    </source>
</evidence>
<feature type="non-terminal residue" evidence="1">
    <location>
        <position position="1"/>
    </location>
</feature>
<protein>
    <submittedName>
        <fullName evidence="1">Uncharacterized protein</fullName>
    </submittedName>
</protein>
<dbReference type="AlphaFoldDB" id="A0AAV5SYT3"/>
<dbReference type="EMBL" id="BTSX01000003">
    <property type="protein sequence ID" value="GMS87512.1"/>
    <property type="molecule type" value="Genomic_DNA"/>
</dbReference>
<gene>
    <name evidence="1" type="ORF">PENTCL1PPCAC_9687</name>
</gene>
<accession>A0AAV5SYT3</accession>
<reference evidence="1" key="1">
    <citation type="submission" date="2023-10" db="EMBL/GenBank/DDBJ databases">
        <title>Genome assembly of Pristionchus species.</title>
        <authorList>
            <person name="Yoshida K."/>
            <person name="Sommer R.J."/>
        </authorList>
    </citation>
    <scope>NUCLEOTIDE SEQUENCE</scope>
    <source>
        <strain evidence="1">RS0144</strain>
    </source>
</reference>
<organism evidence="1 2">
    <name type="scientific">Pristionchus entomophagus</name>
    <dbReference type="NCBI Taxonomy" id="358040"/>
    <lineage>
        <taxon>Eukaryota</taxon>
        <taxon>Metazoa</taxon>
        <taxon>Ecdysozoa</taxon>
        <taxon>Nematoda</taxon>
        <taxon>Chromadorea</taxon>
        <taxon>Rhabditida</taxon>
        <taxon>Rhabditina</taxon>
        <taxon>Diplogasteromorpha</taxon>
        <taxon>Diplogasteroidea</taxon>
        <taxon>Neodiplogasteridae</taxon>
        <taxon>Pristionchus</taxon>
    </lineage>
</organism>
<keyword evidence="2" id="KW-1185">Reference proteome</keyword>
<evidence type="ECO:0000313" key="2">
    <source>
        <dbReference type="Proteomes" id="UP001432027"/>
    </source>
</evidence>